<comment type="caution">
    <text evidence="2">The sequence shown here is derived from an EMBL/GenBank/DDBJ whole genome shotgun (WGS) entry which is preliminary data.</text>
</comment>
<dbReference type="RefSeq" id="WP_043915913.1">
    <property type="nucleotide sequence ID" value="NZ_JXZB01000004.1"/>
</dbReference>
<keyword evidence="1" id="KW-1133">Transmembrane helix</keyword>
<feature type="transmembrane region" description="Helical" evidence="1">
    <location>
        <begin position="67"/>
        <end position="91"/>
    </location>
</feature>
<keyword evidence="1" id="KW-0812">Transmembrane</keyword>
<gene>
    <name evidence="2" type="ORF">TR51_33535</name>
</gene>
<keyword evidence="1" id="KW-0472">Membrane</keyword>
<evidence type="ECO:0000256" key="1">
    <source>
        <dbReference type="SAM" id="Phobius"/>
    </source>
</evidence>
<reference evidence="2 3" key="1">
    <citation type="submission" date="2015-02" db="EMBL/GenBank/DDBJ databases">
        <title>Draft genome sequence of Kitasatospora griseola MF730-N6, a bafilomycin, terpentecin and satosporin producer.</title>
        <authorList>
            <person name="Arens J.C."/>
            <person name="Haltli B."/>
            <person name="Kerr R.G."/>
        </authorList>
    </citation>
    <scope>NUCLEOTIDE SEQUENCE [LARGE SCALE GENOMIC DNA]</scope>
    <source>
        <strain evidence="2 3">MF730-N6</strain>
    </source>
</reference>
<organism evidence="2 3">
    <name type="scientific">Kitasatospora griseola</name>
    <name type="common">Streptomyces griseolosporeus</name>
    <dbReference type="NCBI Taxonomy" id="2064"/>
    <lineage>
        <taxon>Bacteria</taxon>
        <taxon>Bacillati</taxon>
        <taxon>Actinomycetota</taxon>
        <taxon>Actinomycetes</taxon>
        <taxon>Kitasatosporales</taxon>
        <taxon>Streptomycetaceae</taxon>
        <taxon>Kitasatospora</taxon>
    </lineage>
</organism>
<evidence type="ECO:0000313" key="3">
    <source>
        <dbReference type="Proteomes" id="UP000032066"/>
    </source>
</evidence>
<accession>A0A0D0PLX8</accession>
<dbReference type="EMBL" id="JXZB01000004">
    <property type="protein sequence ID" value="KIQ63549.1"/>
    <property type="molecule type" value="Genomic_DNA"/>
</dbReference>
<protein>
    <submittedName>
        <fullName evidence="2">Uncharacterized protein</fullName>
    </submittedName>
</protein>
<dbReference type="Proteomes" id="UP000032066">
    <property type="component" value="Unassembled WGS sequence"/>
</dbReference>
<proteinExistence type="predicted"/>
<keyword evidence="3" id="KW-1185">Reference proteome</keyword>
<evidence type="ECO:0000313" key="2">
    <source>
        <dbReference type="EMBL" id="KIQ63549.1"/>
    </source>
</evidence>
<dbReference type="AlphaFoldDB" id="A0A0D0PLX8"/>
<sequence>MLLTAAAVLMLLSAGFTIELEGPPELDPGLHDNRTFLAQLALEGGLLLLVAGLGLGVLGPGRVISRIAVVVVAVPLLAFGVFRVTALVPMLRCHGNSIEQVTEGSYRCYDR</sequence>
<dbReference type="PATRIC" id="fig|2064.6.peg.7094"/>
<name>A0A0D0PLX8_KITGR</name>
<feature type="transmembrane region" description="Helical" evidence="1">
    <location>
        <begin position="36"/>
        <end position="55"/>
    </location>
</feature>